<dbReference type="RefSeq" id="WP_150022907.1">
    <property type="nucleotide sequence ID" value="NZ_VWOJ01000002.1"/>
</dbReference>
<organism evidence="5 6">
    <name type="scientific">Alkalicaulis satelles</name>
    <dbReference type="NCBI Taxonomy" id="2609175"/>
    <lineage>
        <taxon>Bacteria</taxon>
        <taxon>Pseudomonadati</taxon>
        <taxon>Pseudomonadota</taxon>
        <taxon>Alphaproteobacteria</taxon>
        <taxon>Maricaulales</taxon>
        <taxon>Maricaulaceae</taxon>
        <taxon>Alkalicaulis</taxon>
    </lineage>
</organism>
<sequence>MTTEPRDSATPAFAIAMPVGAWHPLLPAVLESLKAQDMPLEIAFMDASGDARVRDCADASAIAFAVRREGPDGGQAAAIADGWSQTRAPILGWLNADDQLAPGALQTVLELFEAHPDAGVVHGGSQFVDIEGEITGQHDQLGEAGPLLYRANLISQPSCFVRRASIEAVGGINRALHYTMDWDLWVRLHAAGTRFVRTDAILSRVYMGQGTKTADINARRLWEIARLVNRHAGPWNALKSAASFALHPLRSR</sequence>
<dbReference type="AlphaFoldDB" id="A0A5M6ZFY8"/>
<proteinExistence type="inferred from homology"/>
<evidence type="ECO:0000256" key="2">
    <source>
        <dbReference type="ARBA" id="ARBA00022676"/>
    </source>
</evidence>
<dbReference type="Pfam" id="PF00535">
    <property type="entry name" value="Glycos_transf_2"/>
    <property type="match status" value="1"/>
</dbReference>
<evidence type="ECO:0000259" key="4">
    <source>
        <dbReference type="Pfam" id="PF00535"/>
    </source>
</evidence>
<feature type="domain" description="Glycosyltransferase 2-like" evidence="4">
    <location>
        <begin position="24"/>
        <end position="125"/>
    </location>
</feature>
<evidence type="ECO:0000313" key="6">
    <source>
        <dbReference type="Proteomes" id="UP000325122"/>
    </source>
</evidence>
<dbReference type="Proteomes" id="UP000325122">
    <property type="component" value="Unassembled WGS sequence"/>
</dbReference>
<keyword evidence="6" id="KW-1185">Reference proteome</keyword>
<comment type="similarity">
    <text evidence="1">Belongs to the glycosyltransferase 2 family.</text>
</comment>
<dbReference type="PANTHER" id="PTHR43685">
    <property type="entry name" value="GLYCOSYLTRANSFERASE"/>
    <property type="match status" value="1"/>
</dbReference>
<dbReference type="GO" id="GO:0016757">
    <property type="term" value="F:glycosyltransferase activity"/>
    <property type="evidence" value="ECO:0007669"/>
    <property type="project" value="UniProtKB-KW"/>
</dbReference>
<name>A0A5M6ZFY8_9PROT</name>
<dbReference type="InterPro" id="IPR001173">
    <property type="entry name" value="Glyco_trans_2-like"/>
</dbReference>
<evidence type="ECO:0000256" key="3">
    <source>
        <dbReference type="ARBA" id="ARBA00022679"/>
    </source>
</evidence>
<gene>
    <name evidence="5" type="ORF">F1654_07500</name>
</gene>
<keyword evidence="2" id="KW-0328">Glycosyltransferase</keyword>
<keyword evidence="3 5" id="KW-0808">Transferase</keyword>
<dbReference type="InterPro" id="IPR050834">
    <property type="entry name" value="Glycosyltransf_2"/>
</dbReference>
<dbReference type="PANTHER" id="PTHR43685:SF5">
    <property type="entry name" value="GLYCOSYLTRANSFERASE EPSE-RELATED"/>
    <property type="match status" value="1"/>
</dbReference>
<accession>A0A5M6ZFY8</accession>
<reference evidence="5 6" key="1">
    <citation type="submission" date="2019-09" db="EMBL/GenBank/DDBJ databases">
        <authorList>
            <person name="Kevbrin V."/>
            <person name="Grouzdev D.S."/>
        </authorList>
    </citation>
    <scope>NUCLEOTIDE SEQUENCE [LARGE SCALE GENOMIC DNA]</scope>
    <source>
        <strain evidence="5 6">G-192</strain>
    </source>
</reference>
<comment type="caution">
    <text evidence="5">The sequence shown here is derived from an EMBL/GenBank/DDBJ whole genome shotgun (WGS) entry which is preliminary data.</text>
</comment>
<evidence type="ECO:0000256" key="1">
    <source>
        <dbReference type="ARBA" id="ARBA00006739"/>
    </source>
</evidence>
<dbReference type="Gene3D" id="3.90.550.10">
    <property type="entry name" value="Spore Coat Polysaccharide Biosynthesis Protein SpsA, Chain A"/>
    <property type="match status" value="1"/>
</dbReference>
<dbReference type="EMBL" id="VWOJ01000002">
    <property type="protein sequence ID" value="KAA5803639.1"/>
    <property type="molecule type" value="Genomic_DNA"/>
</dbReference>
<protein>
    <submittedName>
        <fullName evidence="5">Glycosyltransferase</fullName>
    </submittedName>
</protein>
<dbReference type="InterPro" id="IPR029044">
    <property type="entry name" value="Nucleotide-diphossugar_trans"/>
</dbReference>
<evidence type="ECO:0000313" key="5">
    <source>
        <dbReference type="EMBL" id="KAA5803639.1"/>
    </source>
</evidence>
<dbReference type="SUPFAM" id="SSF53448">
    <property type="entry name" value="Nucleotide-diphospho-sugar transferases"/>
    <property type="match status" value="1"/>
</dbReference>